<protein>
    <submittedName>
        <fullName evidence="6">Efflux transporter, RND family, MFP subunit</fullName>
    </submittedName>
</protein>
<dbReference type="Pfam" id="PF25967">
    <property type="entry name" value="RND-MFP_C"/>
    <property type="match status" value="1"/>
</dbReference>
<dbReference type="HOGENOM" id="CLU_018816_2_1_10"/>
<dbReference type="PANTHER" id="PTHR30158:SF23">
    <property type="entry name" value="MULTIDRUG RESISTANCE PROTEIN MEXA"/>
    <property type="match status" value="1"/>
</dbReference>
<keyword evidence="7" id="KW-1185">Reference proteome</keyword>
<dbReference type="Gene3D" id="2.40.30.170">
    <property type="match status" value="1"/>
</dbReference>
<accession>G2PNB2</accession>
<dbReference type="GO" id="GO:0005886">
    <property type="term" value="C:plasma membrane"/>
    <property type="evidence" value="ECO:0007669"/>
    <property type="project" value="TreeGrafter"/>
</dbReference>
<dbReference type="STRING" id="886377.Murru_1192"/>
<dbReference type="EMBL" id="CP002999">
    <property type="protein sequence ID" value="AEM70236.1"/>
    <property type="molecule type" value="Genomic_DNA"/>
</dbReference>
<comment type="subcellular location">
    <subcellularLocation>
        <location evidence="1">Cell envelope</location>
    </subcellularLocation>
</comment>
<dbReference type="InterPro" id="IPR058627">
    <property type="entry name" value="MdtA-like_C"/>
</dbReference>
<organism evidence="6 7">
    <name type="scientific">Allomuricauda ruestringensis (strain DSM 13258 / CIP 107369 / LMG 19739 / B1)</name>
    <name type="common">Muricauda ruestringensis</name>
    <dbReference type="NCBI Taxonomy" id="886377"/>
    <lineage>
        <taxon>Bacteria</taxon>
        <taxon>Pseudomonadati</taxon>
        <taxon>Bacteroidota</taxon>
        <taxon>Flavobacteriia</taxon>
        <taxon>Flavobacteriales</taxon>
        <taxon>Flavobacteriaceae</taxon>
        <taxon>Flagellimonas</taxon>
    </lineage>
</organism>
<feature type="domain" description="Multidrug resistance protein MdtA-like C-terminal permuted SH3" evidence="5">
    <location>
        <begin position="308"/>
        <end position="365"/>
    </location>
</feature>
<dbReference type="InterPro" id="IPR058625">
    <property type="entry name" value="MdtA-like_BSH"/>
</dbReference>
<dbReference type="Gene3D" id="2.40.50.100">
    <property type="match status" value="1"/>
</dbReference>
<dbReference type="KEGG" id="mrs:Murru_1192"/>
<dbReference type="NCBIfam" id="TIGR01730">
    <property type="entry name" value="RND_mfp"/>
    <property type="match status" value="1"/>
</dbReference>
<dbReference type="AlphaFoldDB" id="G2PNB2"/>
<evidence type="ECO:0000313" key="6">
    <source>
        <dbReference type="EMBL" id="AEM70236.1"/>
    </source>
</evidence>
<name>G2PNB2_ALLRU</name>
<reference evidence="6 7" key="2">
    <citation type="journal article" date="2012" name="Stand. Genomic Sci.">
        <title>Complete genome sequence of the facultatively anaerobic, appendaged bacterium Muricauda ruestringensis type strain (B1(T)).</title>
        <authorList>
            <person name="Huntemann M."/>
            <person name="Teshima H."/>
            <person name="Lapidus A."/>
            <person name="Nolan M."/>
            <person name="Lucas S."/>
            <person name="Hammon N."/>
            <person name="Deshpande S."/>
            <person name="Cheng J.F."/>
            <person name="Tapia R."/>
            <person name="Goodwin L.A."/>
            <person name="Pitluck S."/>
            <person name="Liolios K."/>
            <person name="Pagani I."/>
            <person name="Ivanova N."/>
            <person name="Mavromatis K."/>
            <person name="Mikhailova N."/>
            <person name="Pati A."/>
            <person name="Chen A."/>
            <person name="Palaniappan K."/>
            <person name="Land M."/>
            <person name="Hauser L."/>
            <person name="Pan C."/>
            <person name="Brambilla E.M."/>
            <person name="Rohde M."/>
            <person name="Spring S."/>
            <person name="Goker M."/>
            <person name="Detter J.C."/>
            <person name="Bristow J."/>
            <person name="Eisen J.A."/>
            <person name="Markowitz V."/>
            <person name="Hugenholtz P."/>
            <person name="Kyrpides N.C."/>
            <person name="Klenk H.P."/>
            <person name="Woyke T."/>
        </authorList>
    </citation>
    <scope>NUCLEOTIDE SEQUENCE [LARGE SCALE GENOMIC DNA]</scope>
    <source>
        <strain evidence="7">DSM 13258 / LMG 19739 / B1</strain>
    </source>
</reference>
<dbReference type="GO" id="GO:0046677">
    <property type="term" value="P:response to antibiotic"/>
    <property type="evidence" value="ECO:0007669"/>
    <property type="project" value="TreeGrafter"/>
</dbReference>
<dbReference type="PANTHER" id="PTHR30158">
    <property type="entry name" value="ACRA/E-RELATED COMPONENT OF DRUG EFFLUX TRANSPORTER"/>
    <property type="match status" value="1"/>
</dbReference>
<dbReference type="Gene3D" id="2.40.420.20">
    <property type="match status" value="1"/>
</dbReference>
<dbReference type="Proteomes" id="UP000008908">
    <property type="component" value="Chromosome"/>
</dbReference>
<feature type="domain" description="Multidrug resistance protein MdtA-like beta-barrel" evidence="4">
    <location>
        <begin position="217"/>
        <end position="299"/>
    </location>
</feature>
<dbReference type="InterPro" id="IPR058626">
    <property type="entry name" value="MdtA-like_b-barrel"/>
</dbReference>
<sequence length="378" mass="40874">MSNLSNSHKPNNNPNNLSLFMKTIKPILVATAVLLLMSCGGKNQQQAAAPQAPSLKVSTLKKQDITIYNSYSTNIQGVQNVEIWPKVSGFVQKIYVEEGQQVKKGQSLFKLETQTLSQDAEAAKAAVNVAQVEVDKLVPLVEKNIISQVQLETAKAQLEQAKSNYNSIAANIGYSNIVSPVNGYIGGIPYKVGALVSSTMGEPLTVVSDISSIRAYFSMTEKQLLQMKSEMADKGAPVSSENTPEVELVMVNGETYPQKGKIAMVNNIINPTTGSVTLRADFNNPNRLLSSGSTGTIKVPSTYEDTFVIPQFATVDLQGTKMVFVLNDDNTVNTKPLNIVAQTDKEFIVNEGLKEGSTIVTEGVSKLKDGQTIKPIKQ</sequence>
<evidence type="ECO:0000256" key="2">
    <source>
        <dbReference type="ARBA" id="ARBA00009477"/>
    </source>
</evidence>
<evidence type="ECO:0000313" key="7">
    <source>
        <dbReference type="Proteomes" id="UP000008908"/>
    </source>
</evidence>
<proteinExistence type="inferred from homology"/>
<gene>
    <name evidence="6" type="ordered locus">Murru_1192</name>
</gene>
<dbReference type="Pfam" id="PF25917">
    <property type="entry name" value="BSH_RND"/>
    <property type="match status" value="1"/>
</dbReference>
<evidence type="ECO:0000259" key="3">
    <source>
        <dbReference type="Pfam" id="PF25917"/>
    </source>
</evidence>
<reference evidence="7" key="1">
    <citation type="submission" date="2011-08" db="EMBL/GenBank/DDBJ databases">
        <title>The complete genome of Muricauda ruestringensis DSM 13258.</title>
        <authorList>
            <person name="Lucas S."/>
            <person name="Han J."/>
            <person name="Lapidus A."/>
            <person name="Bruce D."/>
            <person name="Goodwin L."/>
            <person name="Pitluck S."/>
            <person name="Peters L."/>
            <person name="Kyrpides N."/>
            <person name="Mavromatis K."/>
            <person name="Ivanova N."/>
            <person name="Ovchinnikova G."/>
            <person name="Teshima H."/>
            <person name="Detter J.C."/>
            <person name="Tapia R."/>
            <person name="Han C."/>
            <person name="Land M."/>
            <person name="Hauser L."/>
            <person name="Markowitz V."/>
            <person name="Cheng J.-F."/>
            <person name="Hugenholtz P."/>
            <person name="Woyke T."/>
            <person name="Wu D."/>
            <person name="Spring S."/>
            <person name="Schroeder M."/>
            <person name="Brambilla E."/>
            <person name="Klenk H.-P."/>
            <person name="Eisen J.A."/>
        </authorList>
    </citation>
    <scope>NUCLEOTIDE SEQUENCE [LARGE SCALE GENOMIC DNA]</scope>
    <source>
        <strain evidence="7">DSM 13258 / LMG 19739 / B1</strain>
    </source>
</reference>
<dbReference type="Gene3D" id="1.10.287.470">
    <property type="entry name" value="Helix hairpin bin"/>
    <property type="match status" value="1"/>
</dbReference>
<comment type="similarity">
    <text evidence="2">Belongs to the membrane fusion protein (MFP) (TC 8.A.1) family.</text>
</comment>
<dbReference type="GO" id="GO:0022857">
    <property type="term" value="F:transmembrane transporter activity"/>
    <property type="evidence" value="ECO:0007669"/>
    <property type="project" value="InterPro"/>
</dbReference>
<evidence type="ECO:0000259" key="5">
    <source>
        <dbReference type="Pfam" id="PF25967"/>
    </source>
</evidence>
<dbReference type="GO" id="GO:0030313">
    <property type="term" value="C:cell envelope"/>
    <property type="evidence" value="ECO:0007669"/>
    <property type="project" value="UniProtKB-SubCell"/>
</dbReference>
<dbReference type="SUPFAM" id="SSF111369">
    <property type="entry name" value="HlyD-like secretion proteins"/>
    <property type="match status" value="1"/>
</dbReference>
<dbReference type="Pfam" id="PF25944">
    <property type="entry name" value="Beta-barrel_RND"/>
    <property type="match status" value="1"/>
</dbReference>
<evidence type="ECO:0000259" key="4">
    <source>
        <dbReference type="Pfam" id="PF25944"/>
    </source>
</evidence>
<feature type="domain" description="Multidrug resistance protein MdtA-like barrel-sandwich hybrid" evidence="3">
    <location>
        <begin position="80"/>
        <end position="207"/>
    </location>
</feature>
<dbReference type="InterPro" id="IPR006143">
    <property type="entry name" value="RND_pump_MFP"/>
</dbReference>
<evidence type="ECO:0000256" key="1">
    <source>
        <dbReference type="ARBA" id="ARBA00004196"/>
    </source>
</evidence>
<dbReference type="eggNOG" id="COG0845">
    <property type="taxonomic scope" value="Bacteria"/>
</dbReference>